<comment type="caution">
    <text evidence="2">The sequence shown here is derived from an EMBL/GenBank/DDBJ whole genome shotgun (WGS) entry which is preliminary data.</text>
</comment>
<reference evidence="2 3" key="1">
    <citation type="journal article" date="2019" name="Int. J. Syst. Evol. Microbiol.">
        <title>The Global Catalogue of Microorganisms (GCM) 10K type strain sequencing project: providing services to taxonomists for standard genome sequencing and annotation.</title>
        <authorList>
            <consortium name="The Broad Institute Genomics Platform"/>
            <consortium name="The Broad Institute Genome Sequencing Center for Infectious Disease"/>
            <person name="Wu L."/>
            <person name="Ma J."/>
        </authorList>
    </citation>
    <scope>NUCLEOTIDE SEQUENCE [LARGE SCALE GENOMIC DNA]</scope>
    <source>
        <strain evidence="2 3">JCM 10673</strain>
    </source>
</reference>
<protein>
    <recommendedName>
        <fullName evidence="1">Effector-associated domain-containing protein</fullName>
    </recommendedName>
</protein>
<gene>
    <name evidence="2" type="ORF">GCM10009549_54440</name>
</gene>
<dbReference type="Gene3D" id="2.40.10.120">
    <property type="match status" value="1"/>
</dbReference>
<evidence type="ECO:0000313" key="3">
    <source>
        <dbReference type="Proteomes" id="UP001501005"/>
    </source>
</evidence>
<accession>A0ABN1PNW8</accession>
<dbReference type="InterPro" id="IPR009003">
    <property type="entry name" value="Peptidase_S1_PA"/>
</dbReference>
<sequence length="332" mass="34446">MVNGDGTGASVLGRVRVLSTREVVHGAGVLVAPGTVLTCAHVVASAVGTAEPGRRPVLVDLPGRPDTGAGEAVVVPGGWFPGPLAGGSDGDLAVLHTDWSPPADVLPARLGPCGEPDRREVGVYGHPAGAPAGLWSYARLTGRGGPYRDWIQLEGLGTTGVPVGPGFSGAGVWDPAAERVVGLVTAAYTDRRAKVAWMLPLEAAARLWPALAPALGPPRPPTPSGFPEPPSDRSQFALADALLNVPQIEDDGAAALRRLLPASIRRTIRASPRPRLQLFYLVQACADHRDGRQALIDALRLLDDESEPARAALELFEKLWPAAEAAAGGEAP</sequence>
<keyword evidence="3" id="KW-1185">Reference proteome</keyword>
<feature type="domain" description="Effector-associated" evidence="1">
    <location>
        <begin position="239"/>
        <end position="316"/>
    </location>
</feature>
<organism evidence="2 3">
    <name type="scientific">Streptomyces thermoalcalitolerans</name>
    <dbReference type="NCBI Taxonomy" id="65605"/>
    <lineage>
        <taxon>Bacteria</taxon>
        <taxon>Bacillati</taxon>
        <taxon>Actinomycetota</taxon>
        <taxon>Actinomycetes</taxon>
        <taxon>Kitasatosporales</taxon>
        <taxon>Streptomycetaceae</taxon>
        <taxon>Streptomyces</taxon>
    </lineage>
</organism>
<evidence type="ECO:0000259" key="1">
    <source>
        <dbReference type="Pfam" id="PF19956"/>
    </source>
</evidence>
<dbReference type="Proteomes" id="UP001501005">
    <property type="component" value="Unassembled WGS sequence"/>
</dbReference>
<dbReference type="Pfam" id="PF19956">
    <property type="entry name" value="EAD2"/>
    <property type="match status" value="1"/>
</dbReference>
<proteinExistence type="predicted"/>
<dbReference type="Pfam" id="PF13365">
    <property type="entry name" value="Trypsin_2"/>
    <property type="match status" value="1"/>
</dbReference>
<dbReference type="RefSeq" id="WP_344054507.1">
    <property type="nucleotide sequence ID" value="NZ_BAAAHG010000074.1"/>
</dbReference>
<evidence type="ECO:0000313" key="2">
    <source>
        <dbReference type="EMBL" id="GAA0930961.1"/>
    </source>
</evidence>
<dbReference type="EMBL" id="BAAAHG010000074">
    <property type="protein sequence ID" value="GAA0930961.1"/>
    <property type="molecule type" value="Genomic_DNA"/>
</dbReference>
<name>A0ABN1PNW8_9ACTN</name>
<dbReference type="SUPFAM" id="SSF50494">
    <property type="entry name" value="Trypsin-like serine proteases"/>
    <property type="match status" value="1"/>
</dbReference>
<dbReference type="InterPro" id="IPR045431">
    <property type="entry name" value="EAD2"/>
</dbReference>